<evidence type="ECO:0000256" key="1">
    <source>
        <dbReference type="ARBA" id="ARBA00007865"/>
    </source>
</evidence>
<comment type="caution">
    <text evidence="3">The sequence shown here is derived from an EMBL/GenBank/DDBJ whole genome shotgun (WGS) entry which is preliminary data.</text>
</comment>
<feature type="signal peptide" evidence="2">
    <location>
        <begin position="1"/>
        <end position="21"/>
    </location>
</feature>
<dbReference type="PANTHER" id="PTHR31118">
    <property type="entry name" value="CYCLASE-LIKE PROTEIN 2"/>
    <property type="match status" value="1"/>
</dbReference>
<keyword evidence="4" id="KW-1185">Reference proteome</keyword>
<gene>
    <name evidence="3" type="primary">RvY_06251-1</name>
    <name evidence="3" type="synonym">RvY_06251.1</name>
    <name evidence="3" type="ORF">RvY_06251</name>
</gene>
<dbReference type="Gene3D" id="3.50.30.50">
    <property type="entry name" value="Putative cyclase"/>
    <property type="match status" value="1"/>
</dbReference>
<evidence type="ECO:0000256" key="2">
    <source>
        <dbReference type="SAM" id="SignalP"/>
    </source>
</evidence>
<dbReference type="STRING" id="947166.A0A1D1UYF9"/>
<proteinExistence type="inferred from homology"/>
<dbReference type="GO" id="GO:0004061">
    <property type="term" value="F:arylformamidase activity"/>
    <property type="evidence" value="ECO:0007669"/>
    <property type="project" value="InterPro"/>
</dbReference>
<evidence type="ECO:0000313" key="4">
    <source>
        <dbReference type="Proteomes" id="UP000186922"/>
    </source>
</evidence>
<dbReference type="PANTHER" id="PTHR31118:SF12">
    <property type="entry name" value="CYCLASE-LIKE PROTEIN 2"/>
    <property type="match status" value="1"/>
</dbReference>
<organism evidence="3 4">
    <name type="scientific">Ramazzottius varieornatus</name>
    <name type="common">Water bear</name>
    <name type="synonym">Tardigrade</name>
    <dbReference type="NCBI Taxonomy" id="947166"/>
    <lineage>
        <taxon>Eukaryota</taxon>
        <taxon>Metazoa</taxon>
        <taxon>Ecdysozoa</taxon>
        <taxon>Tardigrada</taxon>
        <taxon>Eutardigrada</taxon>
        <taxon>Parachela</taxon>
        <taxon>Hypsibioidea</taxon>
        <taxon>Ramazzottiidae</taxon>
        <taxon>Ramazzottius</taxon>
    </lineage>
</organism>
<sequence>MASLGIWRFFLSVACFAIVAARLRFTLEDIGDGSEELLDMSHEYNENTPFWPTIEKKGQHFQLQPTQNGHSHRFGYYYHANVIKMSDHGGTHVDALNHVNKNPVDDGIDRTPLKQYFGAAMVVNISARCLADRNYQLKVSDLLAFENTHGKISDGCLLFIYSGWGAKIHNKTDFWGSGDYFNISSLQYPGVSAEAAEWIVKHRLVKLVGVETGSIDHGQGGLRLSSHVLFLSNKINVVESVANLDKLPAKGAFVFGLPMKMKAASGSPIRLVAVGWNKS</sequence>
<dbReference type="Proteomes" id="UP000186922">
    <property type="component" value="Unassembled WGS sequence"/>
</dbReference>
<evidence type="ECO:0008006" key="5">
    <source>
        <dbReference type="Google" id="ProtNLM"/>
    </source>
</evidence>
<dbReference type="SUPFAM" id="SSF102198">
    <property type="entry name" value="Putative cyclase"/>
    <property type="match status" value="1"/>
</dbReference>
<name>A0A1D1UYF9_RAMVA</name>
<reference evidence="3 4" key="1">
    <citation type="journal article" date="2016" name="Nat. Commun.">
        <title>Extremotolerant tardigrade genome and improved radiotolerance of human cultured cells by tardigrade-unique protein.</title>
        <authorList>
            <person name="Hashimoto T."/>
            <person name="Horikawa D.D."/>
            <person name="Saito Y."/>
            <person name="Kuwahara H."/>
            <person name="Kozuka-Hata H."/>
            <person name="Shin-I T."/>
            <person name="Minakuchi Y."/>
            <person name="Ohishi K."/>
            <person name="Motoyama A."/>
            <person name="Aizu T."/>
            <person name="Enomoto A."/>
            <person name="Kondo K."/>
            <person name="Tanaka S."/>
            <person name="Hara Y."/>
            <person name="Koshikawa S."/>
            <person name="Sagara H."/>
            <person name="Miura T."/>
            <person name="Yokobori S."/>
            <person name="Miyagawa K."/>
            <person name="Suzuki Y."/>
            <person name="Kubo T."/>
            <person name="Oyama M."/>
            <person name="Kohara Y."/>
            <person name="Fujiyama A."/>
            <person name="Arakawa K."/>
            <person name="Katayama T."/>
            <person name="Toyoda A."/>
            <person name="Kunieda T."/>
        </authorList>
    </citation>
    <scope>NUCLEOTIDE SEQUENCE [LARGE SCALE GENOMIC DNA]</scope>
    <source>
        <strain evidence="3 4">YOKOZUNA-1</strain>
    </source>
</reference>
<evidence type="ECO:0000313" key="3">
    <source>
        <dbReference type="EMBL" id="GAU94481.1"/>
    </source>
</evidence>
<accession>A0A1D1UYF9</accession>
<dbReference type="GO" id="GO:0019441">
    <property type="term" value="P:L-tryptophan catabolic process to kynurenine"/>
    <property type="evidence" value="ECO:0007669"/>
    <property type="project" value="InterPro"/>
</dbReference>
<comment type="similarity">
    <text evidence="1">Belongs to the Cyclase 1 superfamily.</text>
</comment>
<feature type="chain" id="PRO_5008897790" description="Cyclase" evidence="2">
    <location>
        <begin position="22"/>
        <end position="279"/>
    </location>
</feature>
<keyword evidence="2" id="KW-0732">Signal</keyword>
<dbReference type="InterPro" id="IPR007325">
    <property type="entry name" value="KFase/CYL"/>
</dbReference>
<protein>
    <recommendedName>
        <fullName evidence="5">Cyclase</fullName>
    </recommendedName>
</protein>
<dbReference type="EMBL" id="BDGG01000002">
    <property type="protein sequence ID" value="GAU94481.1"/>
    <property type="molecule type" value="Genomic_DNA"/>
</dbReference>
<dbReference type="Pfam" id="PF04199">
    <property type="entry name" value="Cyclase"/>
    <property type="match status" value="1"/>
</dbReference>
<dbReference type="InterPro" id="IPR037175">
    <property type="entry name" value="KFase_sf"/>
</dbReference>
<dbReference type="OrthoDB" id="7108654at2759"/>
<dbReference type="AlphaFoldDB" id="A0A1D1UYF9"/>